<gene>
    <name evidence="2" type="ORF">LTRI10_LOCUS36176</name>
</gene>
<keyword evidence="1" id="KW-1133">Transmembrane helix</keyword>
<evidence type="ECO:0000313" key="3">
    <source>
        <dbReference type="Proteomes" id="UP001497516"/>
    </source>
</evidence>
<keyword evidence="3" id="KW-1185">Reference proteome</keyword>
<reference evidence="2 3" key="1">
    <citation type="submission" date="2024-04" db="EMBL/GenBank/DDBJ databases">
        <authorList>
            <person name="Fracassetti M."/>
        </authorList>
    </citation>
    <scope>NUCLEOTIDE SEQUENCE [LARGE SCALE GENOMIC DNA]</scope>
</reference>
<dbReference type="AlphaFoldDB" id="A0AAV2FBV3"/>
<name>A0AAV2FBV3_9ROSI</name>
<accession>A0AAV2FBV3</accession>
<protein>
    <submittedName>
        <fullName evidence="2">Uncharacterized protein</fullName>
    </submittedName>
</protein>
<evidence type="ECO:0000256" key="1">
    <source>
        <dbReference type="SAM" id="Phobius"/>
    </source>
</evidence>
<dbReference type="Proteomes" id="UP001497516">
    <property type="component" value="Chromosome 6"/>
</dbReference>
<organism evidence="2 3">
    <name type="scientific">Linum trigynum</name>
    <dbReference type="NCBI Taxonomy" id="586398"/>
    <lineage>
        <taxon>Eukaryota</taxon>
        <taxon>Viridiplantae</taxon>
        <taxon>Streptophyta</taxon>
        <taxon>Embryophyta</taxon>
        <taxon>Tracheophyta</taxon>
        <taxon>Spermatophyta</taxon>
        <taxon>Magnoliopsida</taxon>
        <taxon>eudicotyledons</taxon>
        <taxon>Gunneridae</taxon>
        <taxon>Pentapetalae</taxon>
        <taxon>rosids</taxon>
        <taxon>fabids</taxon>
        <taxon>Malpighiales</taxon>
        <taxon>Linaceae</taxon>
        <taxon>Linum</taxon>
    </lineage>
</organism>
<proteinExistence type="predicted"/>
<dbReference type="EMBL" id="OZ034819">
    <property type="protein sequence ID" value="CAL1395771.1"/>
    <property type="molecule type" value="Genomic_DNA"/>
</dbReference>
<keyword evidence="1" id="KW-0812">Transmembrane</keyword>
<keyword evidence="1" id="KW-0472">Membrane</keyword>
<evidence type="ECO:0000313" key="2">
    <source>
        <dbReference type="EMBL" id="CAL1395771.1"/>
    </source>
</evidence>
<feature type="transmembrane region" description="Helical" evidence="1">
    <location>
        <begin position="39"/>
        <end position="61"/>
    </location>
</feature>
<sequence>MRSVLPTSTSFFHNSNSAQRPHVEFNRRRLDFVSRFKRLSGFCCSVLAFSVQRLLGALLASRRKTRRRPKRATVGLLMNQAAHERFDVRLKKSSFET</sequence>